<gene>
    <name evidence="1" type="ORF">LB941_11285</name>
</gene>
<dbReference type="Gene3D" id="1.10.3210.10">
    <property type="entry name" value="Hypothetical protein af1432"/>
    <property type="match status" value="1"/>
</dbReference>
<name>A0A9X2FSK3_9LACO</name>
<dbReference type="RefSeq" id="WP_253362072.1">
    <property type="nucleotide sequence ID" value="NZ_JAIULA010000029.1"/>
</dbReference>
<protein>
    <submittedName>
        <fullName evidence="1">GTP pyrophosphokinase</fullName>
    </submittedName>
</protein>
<evidence type="ECO:0000313" key="1">
    <source>
        <dbReference type="EMBL" id="MCP0887913.1"/>
    </source>
</evidence>
<sequence length="150" mass="17305">MDNEESFTEKALGVAMKYHEGQLDLGGSPYINHLITVGELVKKGNDLNTDEVVAIAYLHDILEDTECREVDLYNLFSKGIVEAVIDLTRKHDETYQEYLERLKPNELARIVKLADLSNNQDISRISNPTKRDFDRRKKYLKAISFLRSEE</sequence>
<proteinExistence type="predicted"/>
<dbReference type="InterPro" id="IPR052194">
    <property type="entry name" value="MESH1"/>
</dbReference>
<dbReference type="PANTHER" id="PTHR46246">
    <property type="entry name" value="GUANOSINE-3',5'-BIS(DIPHOSPHATE) 3'-PYROPHOSPHOHYDROLASE MESH1"/>
    <property type="match status" value="1"/>
</dbReference>
<comment type="caution">
    <text evidence="1">The sequence shown here is derived from an EMBL/GenBank/DDBJ whole genome shotgun (WGS) entry which is preliminary data.</text>
</comment>
<reference evidence="1 2" key="1">
    <citation type="journal article" date="2023" name="Int. J. Syst. Evol. Microbiol.">
        <title>Ligilactobacillus ubinensis sp. nov., a novel species isolated from the wild ferment of a durian fruit (Durio zibethinus).</title>
        <authorList>
            <person name="Heng Y.C."/>
            <person name="Menon N."/>
            <person name="Chen B."/>
            <person name="Loo B.Z.L."/>
            <person name="Wong G.W.J."/>
            <person name="Lim A.C.H."/>
            <person name="Silvaraju S."/>
            <person name="Kittelmann S."/>
        </authorList>
    </citation>
    <scope>NUCLEOTIDE SEQUENCE [LARGE SCALE GENOMIC DNA]</scope>
    <source>
        <strain evidence="1 2">WILCCON 0076</strain>
    </source>
</reference>
<dbReference type="SUPFAM" id="SSF109604">
    <property type="entry name" value="HD-domain/PDEase-like"/>
    <property type="match status" value="1"/>
</dbReference>
<dbReference type="EMBL" id="JAIULA010000029">
    <property type="protein sequence ID" value="MCP0887913.1"/>
    <property type="molecule type" value="Genomic_DNA"/>
</dbReference>
<accession>A0A9X2FSK3</accession>
<dbReference type="PANTHER" id="PTHR46246:SF1">
    <property type="entry name" value="GUANOSINE-3',5'-BIS(DIPHOSPHATE) 3'-PYROPHOSPHOHYDROLASE MESH1"/>
    <property type="match status" value="1"/>
</dbReference>
<organism evidence="1 2">
    <name type="scientific">Ligilactobacillus ubinensis</name>
    <dbReference type="NCBI Taxonomy" id="2876789"/>
    <lineage>
        <taxon>Bacteria</taxon>
        <taxon>Bacillati</taxon>
        <taxon>Bacillota</taxon>
        <taxon>Bacilli</taxon>
        <taxon>Lactobacillales</taxon>
        <taxon>Lactobacillaceae</taxon>
        <taxon>Ligilactobacillus</taxon>
    </lineage>
</organism>
<keyword evidence="2" id="KW-1185">Reference proteome</keyword>
<evidence type="ECO:0000313" key="2">
    <source>
        <dbReference type="Proteomes" id="UP001139006"/>
    </source>
</evidence>
<dbReference type="GO" id="GO:0008893">
    <property type="term" value="F:guanosine-3',5'-bis(diphosphate) 3'-diphosphatase activity"/>
    <property type="evidence" value="ECO:0007669"/>
    <property type="project" value="TreeGrafter"/>
</dbReference>
<dbReference type="AlphaFoldDB" id="A0A9X2FSK3"/>
<dbReference type="Pfam" id="PF13328">
    <property type="entry name" value="HD_4"/>
    <property type="match status" value="1"/>
</dbReference>
<dbReference type="Proteomes" id="UP001139006">
    <property type="component" value="Unassembled WGS sequence"/>
</dbReference>